<dbReference type="InterPro" id="IPR036503">
    <property type="entry name" value="Ald_Fedxn_OxRdtase_N_sf"/>
</dbReference>
<dbReference type="Gene3D" id="3.60.9.10">
    <property type="entry name" value="Aldehyde ferredoxin oxidoreductase, N-terminal domain"/>
    <property type="match status" value="1"/>
</dbReference>
<protein>
    <recommendedName>
        <fullName evidence="1">Aldehyde ferredoxin oxidoreductase N-terminal domain-containing protein</fullName>
    </recommendedName>
</protein>
<dbReference type="GO" id="GO:0051536">
    <property type="term" value="F:iron-sulfur cluster binding"/>
    <property type="evidence" value="ECO:0007669"/>
    <property type="project" value="InterPro"/>
</dbReference>
<organism evidence="2">
    <name type="scientific">marine sediment metagenome</name>
    <dbReference type="NCBI Taxonomy" id="412755"/>
    <lineage>
        <taxon>unclassified sequences</taxon>
        <taxon>metagenomes</taxon>
        <taxon>ecological metagenomes</taxon>
    </lineage>
</organism>
<dbReference type="SUPFAM" id="SSF56228">
    <property type="entry name" value="Aldehyde ferredoxin oxidoreductase, N-terminal domain"/>
    <property type="match status" value="1"/>
</dbReference>
<dbReference type="AlphaFoldDB" id="X1PMX2"/>
<dbReference type="PANTHER" id="PTHR30038">
    <property type="entry name" value="ALDEHYDE FERREDOXIN OXIDOREDUCTASE"/>
    <property type="match status" value="1"/>
</dbReference>
<sequence length="91" mass="10170">MSYGYTGNILHIDLSSKKYWIENPDENFYRTYWGGRALALYYMLKETKPHTDPLSPDNLLIFAPSVITGTPAPAIPRYTVCAKSPLTGAQG</sequence>
<dbReference type="GO" id="GO:0016625">
    <property type="term" value="F:oxidoreductase activity, acting on the aldehyde or oxo group of donors, iron-sulfur protein as acceptor"/>
    <property type="evidence" value="ECO:0007669"/>
    <property type="project" value="InterPro"/>
</dbReference>
<dbReference type="EMBL" id="BARV01024064">
    <property type="protein sequence ID" value="GAI43871.1"/>
    <property type="molecule type" value="Genomic_DNA"/>
</dbReference>
<name>X1PMX2_9ZZZZ</name>
<feature type="domain" description="Aldehyde ferredoxin oxidoreductase N-terminal" evidence="1">
    <location>
        <begin position="5"/>
        <end position="91"/>
    </location>
</feature>
<dbReference type="PANTHER" id="PTHR30038:SF0">
    <property type="entry name" value="TUNGSTEN-CONTAINING ALDEHYDE FERREDOXIN OXIDOREDUCTASE"/>
    <property type="match status" value="1"/>
</dbReference>
<proteinExistence type="predicted"/>
<evidence type="ECO:0000259" key="1">
    <source>
        <dbReference type="SMART" id="SM00790"/>
    </source>
</evidence>
<dbReference type="InterPro" id="IPR051919">
    <property type="entry name" value="W-dependent_AOR"/>
</dbReference>
<reference evidence="2" key="1">
    <citation type="journal article" date="2014" name="Front. Microbiol.">
        <title>High frequency of phylogenetically diverse reductive dehalogenase-homologous genes in deep subseafloor sedimentary metagenomes.</title>
        <authorList>
            <person name="Kawai M."/>
            <person name="Futagami T."/>
            <person name="Toyoda A."/>
            <person name="Takaki Y."/>
            <person name="Nishi S."/>
            <person name="Hori S."/>
            <person name="Arai W."/>
            <person name="Tsubouchi T."/>
            <person name="Morono Y."/>
            <person name="Uchiyama I."/>
            <person name="Ito T."/>
            <person name="Fujiyama A."/>
            <person name="Inagaki F."/>
            <person name="Takami H."/>
        </authorList>
    </citation>
    <scope>NUCLEOTIDE SEQUENCE</scope>
    <source>
        <strain evidence="2">Expedition CK06-06</strain>
    </source>
</reference>
<feature type="non-terminal residue" evidence="2">
    <location>
        <position position="91"/>
    </location>
</feature>
<dbReference type="SMART" id="SM00790">
    <property type="entry name" value="AFOR_N"/>
    <property type="match status" value="1"/>
</dbReference>
<comment type="caution">
    <text evidence="2">The sequence shown here is derived from an EMBL/GenBank/DDBJ whole genome shotgun (WGS) entry which is preliminary data.</text>
</comment>
<accession>X1PMX2</accession>
<gene>
    <name evidence="2" type="ORF">S06H3_39347</name>
</gene>
<dbReference type="InterPro" id="IPR013983">
    <property type="entry name" value="Ald_Fedxn_OxRdtase_N"/>
</dbReference>
<evidence type="ECO:0000313" key="2">
    <source>
        <dbReference type="EMBL" id="GAI43871.1"/>
    </source>
</evidence>
<dbReference type="Pfam" id="PF02730">
    <property type="entry name" value="AFOR_N"/>
    <property type="match status" value="1"/>
</dbReference>